<name>A0A914WLC0_9BILA</name>
<dbReference type="Gene3D" id="1.25.40.10">
    <property type="entry name" value="Tetratricopeptide repeat domain"/>
    <property type="match status" value="1"/>
</dbReference>
<dbReference type="Proteomes" id="UP000887566">
    <property type="component" value="Unplaced"/>
</dbReference>
<dbReference type="WBParaSite" id="PSAMB.scaffold41size102001.g1081.t1">
    <property type="protein sequence ID" value="PSAMB.scaffold41size102001.g1081.t1"/>
    <property type="gene ID" value="PSAMB.scaffold41size102001.g1081"/>
</dbReference>
<sequence length="494" mass="55990">MEIQERMLSCLWLLFLPYLTAADASISEIERHLEMGKQFLSKGQFSDALTHYHAAVDLDPQNYQTLYRRATVYLAMGKSKSALPDLDTVVKLKPDFVSARVQRGNVLLKQGDLDGAEADYRAVLEADANQADARAKLDSFPQLRENINNANSLFENGDLESAEFYYTKAVETCQWYPELYERRAKCYEAMGQIQKAIADIRAVTKLIADSTEAYYKISQLYYATGDVEESLNQVRECLKLNPDHKKCFPHYKKVKKLAKMFESLNGYVRDEQWVECLDKAQQILKAEPSVSAIQMDVFRVTCKCNMKAGHVEEAIAECTEALKNGGNENDVDLLCDRAEAYILNEQFEEAVDDFQKASSSNEESRKAKEGLNRAHKLLKQSQRKDYYKILGVRRNANKREVMKAYRKLAQQWHPDNFANDEDKKKAEAKFIDIASAKEVLTDPEKRQRFDQGEDPLDPEQQQGGHGHPFHGGGFNPFGGGGGGGGPFSFKFNFG</sequence>
<feature type="repeat" description="TPR" evidence="6">
    <location>
        <begin position="211"/>
        <end position="244"/>
    </location>
</feature>
<dbReference type="GO" id="GO:0051087">
    <property type="term" value="F:protein-folding chaperone binding"/>
    <property type="evidence" value="ECO:0007669"/>
    <property type="project" value="TreeGrafter"/>
</dbReference>
<dbReference type="InterPro" id="IPR001623">
    <property type="entry name" value="DnaJ_domain"/>
</dbReference>
<dbReference type="SMART" id="SM00028">
    <property type="entry name" value="TPR"/>
    <property type="match status" value="7"/>
</dbReference>
<dbReference type="InterPro" id="IPR051727">
    <property type="entry name" value="DnaJ_C3_Co-chaperones"/>
</dbReference>
<dbReference type="PANTHER" id="PTHR44140">
    <property type="entry name" value="LD25575P"/>
    <property type="match status" value="1"/>
</dbReference>
<dbReference type="AlphaFoldDB" id="A0A914WLC0"/>
<dbReference type="Pfam" id="PF13432">
    <property type="entry name" value="TPR_16"/>
    <property type="match status" value="1"/>
</dbReference>
<feature type="region of interest" description="Disordered" evidence="7">
    <location>
        <begin position="353"/>
        <end position="373"/>
    </location>
</feature>
<dbReference type="GO" id="GO:0051787">
    <property type="term" value="F:misfolded protein binding"/>
    <property type="evidence" value="ECO:0007669"/>
    <property type="project" value="TreeGrafter"/>
</dbReference>
<feature type="repeat" description="TPR" evidence="6">
    <location>
        <begin position="29"/>
        <end position="62"/>
    </location>
</feature>
<evidence type="ECO:0000256" key="7">
    <source>
        <dbReference type="SAM" id="MobiDB-lite"/>
    </source>
</evidence>
<dbReference type="InterPro" id="IPR019734">
    <property type="entry name" value="TPR_rpt"/>
</dbReference>
<dbReference type="InterPro" id="IPR013105">
    <property type="entry name" value="TPR_2"/>
</dbReference>
<dbReference type="FunFam" id="1.25.40.10:FF:000224">
    <property type="entry name" value="DnaJ and TPR domain protein"/>
    <property type="match status" value="1"/>
</dbReference>
<dbReference type="InterPro" id="IPR036869">
    <property type="entry name" value="J_dom_sf"/>
</dbReference>
<dbReference type="FunFam" id="1.10.287.110:FF:000015">
    <property type="entry name" value="dnaJ homolog subfamily C member 3"/>
    <property type="match status" value="1"/>
</dbReference>
<evidence type="ECO:0000313" key="11">
    <source>
        <dbReference type="WBParaSite" id="PSAMB.scaffold41size102001.g1081.t1"/>
    </source>
</evidence>
<accession>A0A914WLC0</accession>
<evidence type="ECO:0000256" key="3">
    <source>
        <dbReference type="ARBA" id="ARBA00022737"/>
    </source>
</evidence>
<evidence type="ECO:0000259" key="9">
    <source>
        <dbReference type="PROSITE" id="PS50076"/>
    </source>
</evidence>
<evidence type="ECO:0000256" key="5">
    <source>
        <dbReference type="ARBA" id="ARBA00022824"/>
    </source>
</evidence>
<feature type="domain" description="J" evidence="9">
    <location>
        <begin position="385"/>
        <end position="453"/>
    </location>
</feature>
<dbReference type="GO" id="GO:0005788">
    <property type="term" value="C:endoplasmic reticulum lumen"/>
    <property type="evidence" value="ECO:0007669"/>
    <property type="project" value="UniProtKB-SubCell"/>
</dbReference>
<keyword evidence="5" id="KW-0256">Endoplasmic reticulum</keyword>
<dbReference type="PROSITE" id="PS50005">
    <property type="entry name" value="TPR"/>
    <property type="match status" value="4"/>
</dbReference>
<dbReference type="SUPFAM" id="SSF48452">
    <property type="entry name" value="TPR-like"/>
    <property type="match status" value="2"/>
</dbReference>
<proteinExistence type="predicted"/>
<dbReference type="PANTHER" id="PTHR44140:SF2">
    <property type="entry name" value="LD25575P"/>
    <property type="match status" value="1"/>
</dbReference>
<feature type="repeat" description="TPR" evidence="6">
    <location>
        <begin position="63"/>
        <end position="96"/>
    </location>
</feature>
<keyword evidence="4 6" id="KW-0802">TPR repeat</keyword>
<feature type="compositionally biased region" description="Basic and acidic residues" evidence="7">
    <location>
        <begin position="441"/>
        <end position="451"/>
    </location>
</feature>
<dbReference type="Gene3D" id="1.10.287.110">
    <property type="entry name" value="DnaJ domain"/>
    <property type="match status" value="1"/>
</dbReference>
<feature type="compositionally biased region" description="Gly residues" evidence="7">
    <location>
        <begin position="463"/>
        <end position="482"/>
    </location>
</feature>
<feature type="region of interest" description="Disordered" evidence="7">
    <location>
        <begin position="441"/>
        <end position="482"/>
    </location>
</feature>
<dbReference type="CDD" id="cd06257">
    <property type="entry name" value="DnaJ"/>
    <property type="match status" value="1"/>
</dbReference>
<evidence type="ECO:0000256" key="2">
    <source>
        <dbReference type="ARBA" id="ARBA00022729"/>
    </source>
</evidence>
<dbReference type="GO" id="GO:0034975">
    <property type="term" value="P:protein folding in endoplasmic reticulum"/>
    <property type="evidence" value="ECO:0007669"/>
    <property type="project" value="TreeGrafter"/>
</dbReference>
<organism evidence="10 11">
    <name type="scientific">Plectus sambesii</name>
    <dbReference type="NCBI Taxonomy" id="2011161"/>
    <lineage>
        <taxon>Eukaryota</taxon>
        <taxon>Metazoa</taxon>
        <taxon>Ecdysozoa</taxon>
        <taxon>Nematoda</taxon>
        <taxon>Chromadorea</taxon>
        <taxon>Plectida</taxon>
        <taxon>Plectina</taxon>
        <taxon>Plectoidea</taxon>
        <taxon>Plectidae</taxon>
        <taxon>Plectus</taxon>
    </lineage>
</organism>
<dbReference type="Pfam" id="PF00226">
    <property type="entry name" value="DnaJ"/>
    <property type="match status" value="1"/>
</dbReference>
<reference evidence="11" key="1">
    <citation type="submission" date="2022-11" db="UniProtKB">
        <authorList>
            <consortium name="WormBaseParasite"/>
        </authorList>
    </citation>
    <scope>IDENTIFICATION</scope>
</reference>
<evidence type="ECO:0000256" key="8">
    <source>
        <dbReference type="SAM" id="SignalP"/>
    </source>
</evidence>
<comment type="subcellular location">
    <subcellularLocation>
        <location evidence="1">Endoplasmic reticulum lumen</location>
    </subcellularLocation>
</comment>
<keyword evidence="2 8" id="KW-0732">Signal</keyword>
<dbReference type="PROSITE" id="PS50293">
    <property type="entry name" value="TPR_REGION"/>
    <property type="match status" value="1"/>
</dbReference>
<dbReference type="PRINTS" id="PR00625">
    <property type="entry name" value="JDOMAIN"/>
</dbReference>
<protein>
    <submittedName>
        <fullName evidence="11">J domain-containing protein</fullName>
    </submittedName>
</protein>
<evidence type="ECO:0000313" key="10">
    <source>
        <dbReference type="Proteomes" id="UP000887566"/>
    </source>
</evidence>
<keyword evidence="3" id="KW-0677">Repeat</keyword>
<evidence type="ECO:0000256" key="6">
    <source>
        <dbReference type="PROSITE-ProRule" id="PRU00339"/>
    </source>
</evidence>
<dbReference type="PROSITE" id="PS50076">
    <property type="entry name" value="DNAJ_2"/>
    <property type="match status" value="1"/>
</dbReference>
<keyword evidence="10" id="KW-1185">Reference proteome</keyword>
<feature type="repeat" description="TPR" evidence="6">
    <location>
        <begin position="331"/>
        <end position="364"/>
    </location>
</feature>
<feature type="chain" id="PRO_5037104485" evidence="8">
    <location>
        <begin position="23"/>
        <end position="494"/>
    </location>
</feature>
<feature type="signal peptide" evidence="8">
    <location>
        <begin position="1"/>
        <end position="22"/>
    </location>
</feature>
<dbReference type="InterPro" id="IPR011990">
    <property type="entry name" value="TPR-like_helical_dom_sf"/>
</dbReference>
<dbReference type="SMART" id="SM00271">
    <property type="entry name" value="DnaJ"/>
    <property type="match status" value="1"/>
</dbReference>
<evidence type="ECO:0000256" key="4">
    <source>
        <dbReference type="ARBA" id="ARBA00022803"/>
    </source>
</evidence>
<dbReference type="Pfam" id="PF13181">
    <property type="entry name" value="TPR_8"/>
    <property type="match status" value="2"/>
</dbReference>
<dbReference type="SUPFAM" id="SSF46565">
    <property type="entry name" value="Chaperone J-domain"/>
    <property type="match status" value="1"/>
</dbReference>
<evidence type="ECO:0000256" key="1">
    <source>
        <dbReference type="ARBA" id="ARBA00004319"/>
    </source>
</evidence>
<feature type="compositionally biased region" description="Basic and acidic residues" evidence="7">
    <location>
        <begin position="362"/>
        <end position="372"/>
    </location>
</feature>
<dbReference type="Pfam" id="PF07719">
    <property type="entry name" value="TPR_2"/>
    <property type="match status" value="1"/>
</dbReference>